<gene>
    <name evidence="1" type="ORF">ACFOSB_11900</name>
</gene>
<dbReference type="RefSeq" id="WP_322474982.1">
    <property type="nucleotide sequence ID" value="NZ_JBHRZG010000012.1"/>
</dbReference>
<accession>A0ABV7Z816</accession>
<dbReference type="Pfam" id="PF13602">
    <property type="entry name" value="ADH_zinc_N_2"/>
    <property type="match status" value="1"/>
</dbReference>
<protein>
    <submittedName>
        <fullName evidence="1">Zinc-binding dehydrogenase</fullName>
    </submittedName>
</protein>
<name>A0ABV7Z816_9DEIO</name>
<proteinExistence type="predicted"/>
<reference evidence="2" key="1">
    <citation type="journal article" date="2019" name="Int. J. Syst. Evol. Microbiol.">
        <title>The Global Catalogue of Microorganisms (GCM) 10K type strain sequencing project: providing services to taxonomists for standard genome sequencing and annotation.</title>
        <authorList>
            <consortium name="The Broad Institute Genomics Platform"/>
            <consortium name="The Broad Institute Genome Sequencing Center for Infectious Disease"/>
            <person name="Wu L."/>
            <person name="Ma J."/>
        </authorList>
    </citation>
    <scope>NUCLEOTIDE SEQUENCE [LARGE SCALE GENOMIC DNA]</scope>
    <source>
        <strain evidence="2">CCTCC AB 2017081</strain>
    </source>
</reference>
<organism evidence="1 2">
    <name type="scientific">Deinococcus rufus</name>
    <dbReference type="NCBI Taxonomy" id="2136097"/>
    <lineage>
        <taxon>Bacteria</taxon>
        <taxon>Thermotogati</taxon>
        <taxon>Deinococcota</taxon>
        <taxon>Deinococci</taxon>
        <taxon>Deinococcales</taxon>
        <taxon>Deinococcaceae</taxon>
        <taxon>Deinococcus</taxon>
    </lineage>
</organism>
<sequence length="52" mass="5495">MTEVLAALVAAGEVAVPIAATSPLERVRGAYRHLDQRHPLGRIVLRPGHTAG</sequence>
<comment type="caution">
    <text evidence="1">The sequence shown here is derived from an EMBL/GenBank/DDBJ whole genome shotgun (WGS) entry which is preliminary data.</text>
</comment>
<dbReference type="Proteomes" id="UP001595803">
    <property type="component" value="Unassembled WGS sequence"/>
</dbReference>
<evidence type="ECO:0000313" key="1">
    <source>
        <dbReference type="EMBL" id="MFC3833562.1"/>
    </source>
</evidence>
<evidence type="ECO:0000313" key="2">
    <source>
        <dbReference type="Proteomes" id="UP001595803"/>
    </source>
</evidence>
<dbReference type="EMBL" id="JBHRZG010000012">
    <property type="protein sequence ID" value="MFC3833562.1"/>
    <property type="molecule type" value="Genomic_DNA"/>
</dbReference>
<dbReference type="Gene3D" id="3.90.180.10">
    <property type="entry name" value="Medium-chain alcohol dehydrogenases, catalytic domain"/>
    <property type="match status" value="1"/>
</dbReference>
<keyword evidence="2" id="KW-1185">Reference proteome</keyword>